<name>A0A3G8M900_9HYPH</name>
<sequence length="60" mass="6739">MHYDALLAALVAGVVTLLAFLFWPAVADQLPEVAQAAIVYLLVLLVGAWIFNSWRRTRRK</sequence>
<dbReference type="EMBL" id="CP034086">
    <property type="protein sequence ID" value="AZG77278.1"/>
    <property type="molecule type" value="Genomic_DNA"/>
</dbReference>
<dbReference type="KEGG" id="mros:EHO51_11305"/>
<dbReference type="AlphaFoldDB" id="A0A3G8M900"/>
<dbReference type="RefSeq" id="WP_124738988.1">
    <property type="nucleotide sequence ID" value="NZ_CP034086.1"/>
</dbReference>
<keyword evidence="1" id="KW-0472">Membrane</keyword>
<protein>
    <submittedName>
        <fullName evidence="2">Uncharacterized protein</fullName>
    </submittedName>
</protein>
<proteinExistence type="predicted"/>
<accession>A0A3G8M900</accession>
<dbReference type="Proteomes" id="UP000273982">
    <property type="component" value="Chromosome"/>
</dbReference>
<keyword evidence="1" id="KW-1133">Transmembrane helix</keyword>
<keyword evidence="1" id="KW-0812">Transmembrane</keyword>
<organism evidence="2 3">
    <name type="scientific">Methylocystis rosea</name>
    <dbReference type="NCBI Taxonomy" id="173366"/>
    <lineage>
        <taxon>Bacteria</taxon>
        <taxon>Pseudomonadati</taxon>
        <taxon>Pseudomonadota</taxon>
        <taxon>Alphaproteobacteria</taxon>
        <taxon>Hyphomicrobiales</taxon>
        <taxon>Methylocystaceae</taxon>
        <taxon>Methylocystis</taxon>
    </lineage>
</organism>
<evidence type="ECO:0000313" key="2">
    <source>
        <dbReference type="EMBL" id="AZG77278.1"/>
    </source>
</evidence>
<evidence type="ECO:0000313" key="3">
    <source>
        <dbReference type="Proteomes" id="UP000273982"/>
    </source>
</evidence>
<reference evidence="2 3" key="1">
    <citation type="submission" date="2018-11" db="EMBL/GenBank/DDBJ databases">
        <title>Genome squencing of methanotrophic bacteria isolated from alkaline groundwater in Korea.</title>
        <authorList>
            <person name="Nguyen L.N."/>
        </authorList>
    </citation>
    <scope>NUCLEOTIDE SEQUENCE [LARGE SCALE GENOMIC DNA]</scope>
    <source>
        <strain evidence="2 3">GW6</strain>
    </source>
</reference>
<feature type="transmembrane region" description="Helical" evidence="1">
    <location>
        <begin position="37"/>
        <end position="54"/>
    </location>
</feature>
<evidence type="ECO:0000256" key="1">
    <source>
        <dbReference type="SAM" id="Phobius"/>
    </source>
</evidence>
<gene>
    <name evidence="2" type="ORF">EHO51_11305</name>
</gene>